<comment type="caution">
    <text evidence="1">The sequence shown here is derived from an EMBL/GenBank/DDBJ whole genome shotgun (WGS) entry which is preliminary data.</text>
</comment>
<dbReference type="Proteomes" id="UP001642464">
    <property type="component" value="Unassembled WGS sequence"/>
</dbReference>
<protein>
    <submittedName>
        <fullName evidence="1">Uncharacterized protein</fullName>
    </submittedName>
</protein>
<name>A0ABP0N0H0_9DINO</name>
<evidence type="ECO:0000313" key="2">
    <source>
        <dbReference type="Proteomes" id="UP001642464"/>
    </source>
</evidence>
<reference evidence="1 2" key="1">
    <citation type="submission" date="2024-02" db="EMBL/GenBank/DDBJ databases">
        <authorList>
            <person name="Chen Y."/>
            <person name="Shah S."/>
            <person name="Dougan E. K."/>
            <person name="Thang M."/>
            <person name="Chan C."/>
        </authorList>
    </citation>
    <scope>NUCLEOTIDE SEQUENCE [LARGE SCALE GENOMIC DNA]</scope>
</reference>
<proteinExistence type="predicted"/>
<keyword evidence="2" id="KW-1185">Reference proteome</keyword>
<organism evidence="1 2">
    <name type="scientific">Durusdinium trenchii</name>
    <dbReference type="NCBI Taxonomy" id="1381693"/>
    <lineage>
        <taxon>Eukaryota</taxon>
        <taxon>Sar</taxon>
        <taxon>Alveolata</taxon>
        <taxon>Dinophyceae</taxon>
        <taxon>Suessiales</taxon>
        <taxon>Symbiodiniaceae</taxon>
        <taxon>Durusdinium</taxon>
    </lineage>
</organism>
<sequence length="91" mass="10052">MRWLAVTGVTDVTQETTPLGLRPVVCLVIEPEEEEGLPRCLAFVADADSSRGPPWAGLCEVGCSAALHQFVHRRTRGKRWVPAKTPKDLDR</sequence>
<accession>A0ABP0N0H0</accession>
<evidence type="ECO:0000313" key="1">
    <source>
        <dbReference type="EMBL" id="CAK9057295.1"/>
    </source>
</evidence>
<dbReference type="EMBL" id="CAXAMM010025603">
    <property type="protein sequence ID" value="CAK9057295.1"/>
    <property type="molecule type" value="Genomic_DNA"/>
</dbReference>
<gene>
    <name evidence="1" type="ORF">SCF082_LOCUS30776</name>
</gene>